<dbReference type="PANTHER" id="PTHR42905:SF16">
    <property type="entry name" value="CARBOXYPHOSPHONOENOLPYRUVATE PHOSPHONOMUTASE-LIKE PROTEIN (AFU_ORTHOLOGUE AFUA_5G07230)"/>
    <property type="match status" value="1"/>
</dbReference>
<dbReference type="OrthoDB" id="9780430at2"/>
<dbReference type="AlphaFoldDB" id="A0A428Z222"/>
<name>A0A428Z222_KIBAR</name>
<keyword evidence="1" id="KW-0456">Lyase</keyword>
<dbReference type="CDD" id="cd00377">
    <property type="entry name" value="ICL_PEPM"/>
    <property type="match status" value="1"/>
</dbReference>
<reference evidence="1 2" key="1">
    <citation type="submission" date="2018-05" db="EMBL/GenBank/DDBJ databases">
        <title>Evolution of GPA BGCs.</title>
        <authorList>
            <person name="Waglechner N."/>
            <person name="Wright G.D."/>
        </authorList>
    </citation>
    <scope>NUCLEOTIDE SEQUENCE [LARGE SCALE GENOMIC DNA]</scope>
    <source>
        <strain evidence="1 2">A82846</strain>
    </source>
</reference>
<sequence length="306" mass="32477">MDADQVVSPVDEVAVVGELSVGRCTQGGVTTQQEKAAAFADLHEREQAFIIPNPWDVGTSRILEHIGFEALATTGAGFAFSLGRRDGATDKEEMLAYVRSIAGATELPVSADLEEGFADDPDAVGEFILTAAGTGIVGGSIEDRGYGRGRVAAGDRYDIDIAAARIRAAVDAARTLPFKFLLTARCDNYLMGHPDLDDTIRRLQAYQEAGADCLYAPGLTTKDEIRAVVSAVDRPVNVVMGLSGEPIPLSELEELGVRRVSLGSTLSRTALGSFITAARELKEHGTFGFTADAIAYADITAMFSRS</sequence>
<comment type="caution">
    <text evidence="1">The sequence shown here is derived from an EMBL/GenBank/DDBJ whole genome shotgun (WGS) entry which is preliminary data.</text>
</comment>
<dbReference type="Gene3D" id="6.10.250.2750">
    <property type="match status" value="1"/>
</dbReference>
<dbReference type="SUPFAM" id="SSF51621">
    <property type="entry name" value="Phosphoenolpyruvate/pyruvate domain"/>
    <property type="match status" value="1"/>
</dbReference>
<dbReference type="EMBL" id="QHKI01000033">
    <property type="protein sequence ID" value="RSM79361.1"/>
    <property type="molecule type" value="Genomic_DNA"/>
</dbReference>
<accession>A0A428Z222</accession>
<dbReference type="Gene3D" id="3.20.20.60">
    <property type="entry name" value="Phosphoenolpyruvate-binding domains"/>
    <property type="match status" value="1"/>
</dbReference>
<dbReference type="InterPro" id="IPR039556">
    <property type="entry name" value="ICL/PEPM"/>
</dbReference>
<dbReference type="Pfam" id="PF13714">
    <property type="entry name" value="PEP_mutase"/>
    <property type="match status" value="1"/>
</dbReference>
<evidence type="ECO:0000313" key="2">
    <source>
        <dbReference type="Proteomes" id="UP000287547"/>
    </source>
</evidence>
<gene>
    <name evidence="1" type="ORF">DMH04_31920</name>
</gene>
<protein>
    <submittedName>
        <fullName evidence="1">2-methylisocitrate lyase</fullName>
    </submittedName>
</protein>
<dbReference type="InterPro" id="IPR015813">
    <property type="entry name" value="Pyrv/PenolPyrv_kinase-like_dom"/>
</dbReference>
<dbReference type="GO" id="GO:0016829">
    <property type="term" value="F:lyase activity"/>
    <property type="evidence" value="ECO:0007669"/>
    <property type="project" value="UniProtKB-KW"/>
</dbReference>
<organism evidence="1 2">
    <name type="scientific">Kibdelosporangium aridum</name>
    <dbReference type="NCBI Taxonomy" id="2030"/>
    <lineage>
        <taxon>Bacteria</taxon>
        <taxon>Bacillati</taxon>
        <taxon>Actinomycetota</taxon>
        <taxon>Actinomycetes</taxon>
        <taxon>Pseudonocardiales</taxon>
        <taxon>Pseudonocardiaceae</taxon>
        <taxon>Kibdelosporangium</taxon>
    </lineage>
</organism>
<dbReference type="Proteomes" id="UP000287547">
    <property type="component" value="Unassembled WGS sequence"/>
</dbReference>
<evidence type="ECO:0000313" key="1">
    <source>
        <dbReference type="EMBL" id="RSM79361.1"/>
    </source>
</evidence>
<dbReference type="PANTHER" id="PTHR42905">
    <property type="entry name" value="PHOSPHOENOLPYRUVATE CARBOXYLASE"/>
    <property type="match status" value="1"/>
</dbReference>
<proteinExistence type="predicted"/>
<dbReference type="InterPro" id="IPR040442">
    <property type="entry name" value="Pyrv_kinase-like_dom_sf"/>
</dbReference>